<proteinExistence type="predicted"/>
<dbReference type="InterPro" id="IPR001304">
    <property type="entry name" value="C-type_lectin-like"/>
</dbReference>
<organism evidence="5 6">
    <name type="scientific">Popillia japonica</name>
    <name type="common">Japanese beetle</name>
    <dbReference type="NCBI Taxonomy" id="7064"/>
    <lineage>
        <taxon>Eukaryota</taxon>
        <taxon>Metazoa</taxon>
        <taxon>Ecdysozoa</taxon>
        <taxon>Arthropoda</taxon>
        <taxon>Hexapoda</taxon>
        <taxon>Insecta</taxon>
        <taxon>Pterygota</taxon>
        <taxon>Neoptera</taxon>
        <taxon>Endopterygota</taxon>
        <taxon>Coleoptera</taxon>
        <taxon>Polyphaga</taxon>
        <taxon>Scarabaeiformia</taxon>
        <taxon>Scarabaeidae</taxon>
        <taxon>Rutelinae</taxon>
        <taxon>Popillia</taxon>
    </lineage>
</organism>
<dbReference type="AlphaFoldDB" id="A0AAW1IE42"/>
<keyword evidence="1 2" id="KW-1015">Disulfide bond</keyword>
<dbReference type="SUPFAM" id="SSF56436">
    <property type="entry name" value="C-type lectin-like"/>
    <property type="match status" value="1"/>
</dbReference>
<dbReference type="InterPro" id="IPR050111">
    <property type="entry name" value="C-type_lectin/snaclec_domain"/>
</dbReference>
<gene>
    <name evidence="5" type="ORF">QE152_g36038</name>
</gene>
<dbReference type="PROSITE" id="PS01180">
    <property type="entry name" value="CUB"/>
    <property type="match status" value="1"/>
</dbReference>
<dbReference type="Pfam" id="PF00059">
    <property type="entry name" value="Lectin_C"/>
    <property type="match status" value="1"/>
</dbReference>
<feature type="domain" description="C-type lectin" evidence="4">
    <location>
        <begin position="296"/>
        <end position="377"/>
    </location>
</feature>
<protein>
    <submittedName>
        <fullName evidence="5">Lectin C-type domain</fullName>
    </submittedName>
</protein>
<evidence type="ECO:0000259" key="4">
    <source>
        <dbReference type="PROSITE" id="PS50041"/>
    </source>
</evidence>
<comment type="caution">
    <text evidence="5">The sequence shown here is derived from an EMBL/GenBank/DDBJ whole genome shotgun (WGS) entry which is preliminary data.</text>
</comment>
<feature type="disulfide bond" evidence="2">
    <location>
        <begin position="221"/>
        <end position="238"/>
    </location>
</feature>
<dbReference type="Gene3D" id="3.10.100.10">
    <property type="entry name" value="Mannose-Binding Protein A, subunit A"/>
    <property type="match status" value="1"/>
</dbReference>
<dbReference type="EMBL" id="JASPKY010000627">
    <property type="protein sequence ID" value="KAK9687741.1"/>
    <property type="molecule type" value="Genomic_DNA"/>
</dbReference>
<evidence type="ECO:0000256" key="2">
    <source>
        <dbReference type="PROSITE-ProRule" id="PRU00059"/>
    </source>
</evidence>
<name>A0AAW1IE42_POPJA</name>
<accession>A0AAW1IE42</accession>
<dbReference type="Proteomes" id="UP001458880">
    <property type="component" value="Unassembled WGS sequence"/>
</dbReference>
<dbReference type="InterPro" id="IPR016186">
    <property type="entry name" value="C-type_lectin-like/link_sf"/>
</dbReference>
<dbReference type="InterPro" id="IPR000859">
    <property type="entry name" value="CUB_dom"/>
</dbReference>
<dbReference type="InterPro" id="IPR016187">
    <property type="entry name" value="CTDL_fold"/>
</dbReference>
<feature type="domain" description="CUB" evidence="3">
    <location>
        <begin position="156"/>
        <end position="280"/>
    </location>
</feature>
<keyword evidence="6" id="KW-1185">Reference proteome</keyword>
<evidence type="ECO:0000313" key="5">
    <source>
        <dbReference type="EMBL" id="KAK9687741.1"/>
    </source>
</evidence>
<dbReference type="PROSITE" id="PS50041">
    <property type="entry name" value="C_TYPE_LECTIN_2"/>
    <property type="match status" value="1"/>
</dbReference>
<dbReference type="PANTHER" id="PTHR22803">
    <property type="entry name" value="MANNOSE, PHOSPHOLIPASE, LECTIN RECEPTOR RELATED"/>
    <property type="match status" value="1"/>
</dbReference>
<dbReference type="SMART" id="SM00034">
    <property type="entry name" value="CLECT"/>
    <property type="match status" value="1"/>
</dbReference>
<sequence length="403" mass="46747">MHPGKSSVLVIWKRFVRLKYKTDNQPAIYETTYELPITQDCQLWLKNESEEIVWREFPRRDCICWFPGPSSDHGLVIDVTRLNVPCFRGYLYFSGLNTTLQHQHIRGHRQTRICGKLEELSESDRHIYFPPSHTPPFLHIYGNPVFTLNYHLVDYCYNVTFTSRNGSFDLTSPKNDLQCTFKIYLPYGHRIALTLSIGDNSRSTSIPNTSTELQNSEDTECNGLLFELHDGDNARSHCTRSGDIERQIEFVSRENKVILKVLVRNTDGNTLGMKMRYRAEPVEDLVKTCDFGWVAYRQFCLVAMEETRLPWMQAEMECGRKGGHLASIRSSEAQDIIDKMLLNSPGYRDYNAYWIGASDRTHEGDFHWSDGLPFAYTRELLIVQYLLLSGTYNSINWTAFQNE</sequence>
<evidence type="ECO:0000259" key="3">
    <source>
        <dbReference type="PROSITE" id="PS01180"/>
    </source>
</evidence>
<evidence type="ECO:0000256" key="1">
    <source>
        <dbReference type="ARBA" id="ARBA00023157"/>
    </source>
</evidence>
<evidence type="ECO:0000313" key="6">
    <source>
        <dbReference type="Proteomes" id="UP001458880"/>
    </source>
</evidence>
<reference evidence="5 6" key="1">
    <citation type="journal article" date="2024" name="BMC Genomics">
        <title>De novo assembly and annotation of Popillia japonica's genome with initial clues to its potential as an invasive pest.</title>
        <authorList>
            <person name="Cucini C."/>
            <person name="Boschi S."/>
            <person name="Funari R."/>
            <person name="Cardaioli E."/>
            <person name="Iannotti N."/>
            <person name="Marturano G."/>
            <person name="Paoli F."/>
            <person name="Bruttini M."/>
            <person name="Carapelli A."/>
            <person name="Frati F."/>
            <person name="Nardi F."/>
        </authorList>
    </citation>
    <scope>NUCLEOTIDE SEQUENCE [LARGE SCALE GENOMIC DNA]</scope>
    <source>
        <strain evidence="5">DMR45628</strain>
    </source>
</reference>
<comment type="caution">
    <text evidence="2">Lacks conserved residue(s) required for the propagation of feature annotation.</text>
</comment>